<comment type="similarity">
    <text evidence="1">Belongs to the ComF/GntX family.</text>
</comment>
<sequence length="215" mass="24209">MIASLMQAVQALGSRHVATCLLCQLYPVQLQHSLCKSCWTELPWLLQSASASNQSISHPVQAACHYGWPVDRLIHLYKYQQRLDVLPVLRDILLRTSRPSVQALIAVPSSPERLVTRGFNPASLLAHELSKAWQIPVWQPLNRHHTPAQQNLSRAERLTNLQDAFYINTTQCRVIYRKVLIIDDVITTGSTLNAIHQQLESLGVQQIQSLVIAQA</sequence>
<dbReference type="Proteomes" id="UP000192132">
    <property type="component" value="Unassembled WGS sequence"/>
</dbReference>
<evidence type="ECO:0000256" key="1">
    <source>
        <dbReference type="ARBA" id="ARBA00008007"/>
    </source>
</evidence>
<dbReference type="OrthoDB" id="9793412at2"/>
<dbReference type="CDD" id="cd06223">
    <property type="entry name" value="PRTases_typeI"/>
    <property type="match status" value="1"/>
</dbReference>
<accession>A0A1S8CV98</accession>
<dbReference type="InterPro" id="IPR051910">
    <property type="entry name" value="ComF/GntX_DNA_util-trans"/>
</dbReference>
<organism evidence="3 4">
    <name type="scientific">Alkanindiges hydrocarboniclasticus</name>
    <dbReference type="NCBI Taxonomy" id="1907941"/>
    <lineage>
        <taxon>Bacteria</taxon>
        <taxon>Pseudomonadati</taxon>
        <taxon>Pseudomonadota</taxon>
        <taxon>Gammaproteobacteria</taxon>
        <taxon>Moraxellales</taxon>
        <taxon>Moraxellaceae</taxon>
        <taxon>Alkanindiges</taxon>
    </lineage>
</organism>
<dbReference type="SUPFAM" id="SSF53271">
    <property type="entry name" value="PRTase-like"/>
    <property type="match status" value="1"/>
</dbReference>
<dbReference type="InterPro" id="IPR029057">
    <property type="entry name" value="PRTase-like"/>
</dbReference>
<dbReference type="Pfam" id="PF00156">
    <property type="entry name" value="Pribosyltran"/>
    <property type="match status" value="1"/>
</dbReference>
<reference evidence="3 4" key="1">
    <citation type="submission" date="2016-10" db="EMBL/GenBank/DDBJ databases">
        <title>Draft Genome sequence of Alkanindiges sp. strain H1.</title>
        <authorList>
            <person name="Subhash Y."/>
            <person name="Lee S."/>
        </authorList>
    </citation>
    <scope>NUCLEOTIDE SEQUENCE [LARGE SCALE GENOMIC DNA]</scope>
    <source>
        <strain evidence="3 4">H1</strain>
    </source>
</reference>
<dbReference type="Gene3D" id="3.40.50.2020">
    <property type="match status" value="1"/>
</dbReference>
<dbReference type="PANTHER" id="PTHR47505">
    <property type="entry name" value="DNA UTILIZATION PROTEIN YHGH"/>
    <property type="match status" value="1"/>
</dbReference>
<name>A0A1S8CV98_9GAMM</name>
<dbReference type="STRING" id="1907941.BKE30_05505"/>
<evidence type="ECO:0000313" key="4">
    <source>
        <dbReference type="Proteomes" id="UP000192132"/>
    </source>
</evidence>
<dbReference type="RefSeq" id="WP_076877614.1">
    <property type="nucleotide sequence ID" value="NZ_MLCN01000013.1"/>
</dbReference>
<dbReference type="InterPro" id="IPR000836">
    <property type="entry name" value="PRTase_dom"/>
</dbReference>
<protein>
    <recommendedName>
        <fullName evidence="2">Phosphoribosyltransferase domain-containing protein</fullName>
    </recommendedName>
</protein>
<feature type="domain" description="Phosphoribosyltransferase" evidence="2">
    <location>
        <begin position="177"/>
        <end position="213"/>
    </location>
</feature>
<proteinExistence type="inferred from homology"/>
<dbReference type="EMBL" id="MLCN01000013">
    <property type="protein sequence ID" value="ONG41237.1"/>
    <property type="molecule type" value="Genomic_DNA"/>
</dbReference>
<evidence type="ECO:0000259" key="2">
    <source>
        <dbReference type="Pfam" id="PF00156"/>
    </source>
</evidence>
<dbReference type="AlphaFoldDB" id="A0A1S8CV98"/>
<dbReference type="PANTHER" id="PTHR47505:SF1">
    <property type="entry name" value="DNA UTILIZATION PROTEIN YHGH"/>
    <property type="match status" value="1"/>
</dbReference>
<keyword evidence="4" id="KW-1185">Reference proteome</keyword>
<comment type="caution">
    <text evidence="3">The sequence shown here is derived from an EMBL/GenBank/DDBJ whole genome shotgun (WGS) entry which is preliminary data.</text>
</comment>
<evidence type="ECO:0000313" key="3">
    <source>
        <dbReference type="EMBL" id="ONG41237.1"/>
    </source>
</evidence>
<gene>
    <name evidence="3" type="ORF">BKE30_05505</name>
</gene>